<name>A0A0F9WC68_9MICR</name>
<accession>A0A0F9WC68</accession>
<dbReference type="VEuPathDB" id="MicrosporidiaDB:NCER_101806"/>
<dbReference type="AlphaFoldDB" id="A0A0F9WC68"/>
<dbReference type="GeneID" id="36321294"/>
<proteinExistence type="predicted"/>
<evidence type="ECO:0000313" key="2">
    <source>
        <dbReference type="Proteomes" id="UP000034350"/>
    </source>
</evidence>
<reference evidence="1 2" key="1">
    <citation type="journal article" date="2015" name="Environ. Microbiol.">
        <title>Genome analyses suggest the presence of polyploidy and recent human-driven expansions in eight global populations of the honeybee pathogen Nosema ceranae.</title>
        <authorList>
            <person name="Pelin A."/>
            <person name="Selman M."/>
            <person name="Aris-Brosou S."/>
            <person name="Farinelli L."/>
            <person name="Corradi N."/>
        </authorList>
    </citation>
    <scope>NUCLEOTIDE SEQUENCE [LARGE SCALE GENOMIC DNA]</scope>
    <source>
        <strain evidence="1 2">PA08 1199</strain>
    </source>
</reference>
<evidence type="ECO:0000313" key="1">
    <source>
        <dbReference type="EMBL" id="KKO74435.1"/>
    </source>
</evidence>
<organism evidence="1 2">
    <name type="scientific">Vairimorpha ceranae</name>
    <dbReference type="NCBI Taxonomy" id="40302"/>
    <lineage>
        <taxon>Eukaryota</taxon>
        <taxon>Fungi</taxon>
        <taxon>Fungi incertae sedis</taxon>
        <taxon>Microsporidia</taxon>
        <taxon>Nosematidae</taxon>
        <taxon>Vairimorpha</taxon>
    </lineage>
</organism>
<gene>
    <name evidence="1" type="ORF">AAJ76_720008013</name>
</gene>
<dbReference type="RefSeq" id="XP_024330177.1">
    <property type="nucleotide sequence ID" value="XM_024476341.1"/>
</dbReference>
<comment type="caution">
    <text evidence="1">The sequence shown here is derived from an EMBL/GenBank/DDBJ whole genome shotgun (WGS) entry which is preliminary data.</text>
</comment>
<dbReference type="VEuPathDB" id="MicrosporidiaDB:G9O61_00g012300"/>
<protein>
    <submittedName>
        <fullName evidence="1">Uncharacterized protein</fullName>
    </submittedName>
</protein>
<sequence>MPMNKLNVLFKISYIYSLKIISVVPQTHKMYDIDLKSTSPANYDFYIKNYYSSNDNILTITEVKSPHSDIPGFVCIHSNQTTNTYTKNLYCFSKDFTDTDQIFHEFDFITPLRLNNILYIHIDSMLFNNALEVQYSIVVKKITENVSNIGLKMQNIFTEFVLLNKAKTISLSCQLLDGLTNKSASRIMHSLENKDYILAFFDRDYDKIISFLKEFILLLEESNEFLQYDLHVFLKNFIKNNLNTFWKNEFVHSGIGFDAFKNYNLYNCFFKDIANLFCLTENPNHKFELNDYDQCIKSLSGYPLVVVFVHFKEDVDEKNLECFAYSKKKNKLDFKLMIDSKKRRIFFMFDLRYLKKSNITQVDCIVKTPKKHYEAFDIDLIEYL</sequence>
<dbReference type="Proteomes" id="UP000034350">
    <property type="component" value="Unassembled WGS sequence"/>
</dbReference>
<dbReference type="EMBL" id="JPQZ01000072">
    <property type="protein sequence ID" value="KKO74435.1"/>
    <property type="molecule type" value="Genomic_DNA"/>
</dbReference>
<keyword evidence="2" id="KW-1185">Reference proteome</keyword>
<dbReference type="VEuPathDB" id="MicrosporidiaDB:AAJ76_720008013"/>